<accession>D0LI62</accession>
<keyword evidence="2" id="KW-1185">Reference proteome</keyword>
<dbReference type="AlphaFoldDB" id="D0LI62"/>
<organism evidence="1 2">
    <name type="scientific">Haliangium ochraceum (strain DSM 14365 / JCM 11303 / SMP-2)</name>
    <dbReference type="NCBI Taxonomy" id="502025"/>
    <lineage>
        <taxon>Bacteria</taxon>
        <taxon>Pseudomonadati</taxon>
        <taxon>Myxococcota</taxon>
        <taxon>Polyangia</taxon>
        <taxon>Haliangiales</taxon>
        <taxon>Kofleriaceae</taxon>
        <taxon>Haliangium</taxon>
    </lineage>
</organism>
<protein>
    <recommendedName>
        <fullName evidence="3">THAP4-like heme-binding beta-barrel domain-containing protein</fullName>
    </recommendedName>
</protein>
<proteinExistence type="predicted"/>
<dbReference type="Proteomes" id="UP000001880">
    <property type="component" value="Chromosome"/>
</dbReference>
<dbReference type="eggNOG" id="ENOG5032XUA">
    <property type="taxonomic scope" value="Bacteria"/>
</dbReference>
<evidence type="ECO:0008006" key="3">
    <source>
        <dbReference type="Google" id="ProtNLM"/>
    </source>
</evidence>
<dbReference type="Pfam" id="PF07617">
    <property type="entry name" value="DUF1579"/>
    <property type="match status" value="1"/>
</dbReference>
<dbReference type="KEGG" id="hoh:Hoch_3942"/>
<evidence type="ECO:0000313" key="2">
    <source>
        <dbReference type="Proteomes" id="UP000001880"/>
    </source>
</evidence>
<reference evidence="1 2" key="1">
    <citation type="journal article" date="2010" name="Stand. Genomic Sci.">
        <title>Complete genome sequence of Haliangium ochraceum type strain (SMP-2).</title>
        <authorList>
            <consortium name="US DOE Joint Genome Institute (JGI-PGF)"/>
            <person name="Ivanova N."/>
            <person name="Daum C."/>
            <person name="Lang E."/>
            <person name="Abt B."/>
            <person name="Kopitz M."/>
            <person name="Saunders E."/>
            <person name="Lapidus A."/>
            <person name="Lucas S."/>
            <person name="Glavina Del Rio T."/>
            <person name="Nolan M."/>
            <person name="Tice H."/>
            <person name="Copeland A."/>
            <person name="Cheng J.F."/>
            <person name="Chen F."/>
            <person name="Bruce D."/>
            <person name="Goodwin L."/>
            <person name="Pitluck S."/>
            <person name="Mavromatis K."/>
            <person name="Pati A."/>
            <person name="Mikhailova N."/>
            <person name="Chen A."/>
            <person name="Palaniappan K."/>
            <person name="Land M."/>
            <person name="Hauser L."/>
            <person name="Chang Y.J."/>
            <person name="Jeffries C.D."/>
            <person name="Detter J.C."/>
            <person name="Brettin T."/>
            <person name="Rohde M."/>
            <person name="Goker M."/>
            <person name="Bristow J."/>
            <person name="Markowitz V."/>
            <person name="Eisen J.A."/>
            <person name="Hugenholtz P."/>
            <person name="Kyrpides N.C."/>
            <person name="Klenk H.P."/>
        </authorList>
    </citation>
    <scope>NUCLEOTIDE SEQUENCE [LARGE SCALE GENOMIC DNA]</scope>
    <source>
        <strain evidence="2">DSM 14365 / CIP 107738 / JCM 11303 / AJ 13395 / SMP-2</strain>
    </source>
</reference>
<dbReference type="EMBL" id="CP001804">
    <property type="protein sequence ID" value="ACY16441.1"/>
    <property type="molecule type" value="Genomic_DNA"/>
</dbReference>
<gene>
    <name evidence="1" type="ordered locus">Hoch_3942</name>
</gene>
<dbReference type="HOGENOM" id="CLU_127631_0_0_7"/>
<dbReference type="InterPro" id="IPR011473">
    <property type="entry name" value="DUF1579"/>
</dbReference>
<dbReference type="STRING" id="502025.Hoch_3942"/>
<evidence type="ECO:0000313" key="1">
    <source>
        <dbReference type="EMBL" id="ACY16441.1"/>
    </source>
</evidence>
<sequence>MGYSPAMSKASFATSMQPGGVHHTLAQMVGTWRGRARTWFEPEVLADESDIRGTIRPALEGRFLIHEYSARLQDKPFSGIALLGYHVDLERFETAWVDSFHTGTSIMFSHGARAQAEDQRDMQLTALGSYAVPGSEPWGWRTEIHQPEQDHLIITYFNLMPGGGAESKAVEFDYRRDAP</sequence>
<name>D0LI62_HALO1</name>